<gene>
    <name evidence="5" type="ORF">F7725_026169</name>
</gene>
<protein>
    <recommendedName>
        <fullName evidence="2">Saccharopine dehydrogenase-like oxidoreductase</fullName>
    </recommendedName>
</protein>
<feature type="domain" description="Saccharopine dehydrogenase NADP binding" evidence="4">
    <location>
        <begin position="182"/>
        <end position="307"/>
    </location>
</feature>
<dbReference type="InterPro" id="IPR051276">
    <property type="entry name" value="Saccharopine_DH-like_oxidrdct"/>
</dbReference>
<feature type="transmembrane region" description="Helical" evidence="3">
    <location>
        <begin position="431"/>
        <end position="457"/>
    </location>
</feature>
<dbReference type="Proteomes" id="UP000518266">
    <property type="component" value="Unassembled WGS sequence"/>
</dbReference>
<reference evidence="5 6" key="1">
    <citation type="submission" date="2020-03" db="EMBL/GenBank/DDBJ databases">
        <title>Dissostichus mawsoni Genome sequencing and assembly.</title>
        <authorList>
            <person name="Park H."/>
        </authorList>
    </citation>
    <scope>NUCLEOTIDE SEQUENCE [LARGE SCALE GENOMIC DNA]</scope>
    <source>
        <strain evidence="5">DM0001</strain>
        <tissue evidence="5">Muscle</tissue>
    </source>
</reference>
<dbReference type="InterPro" id="IPR036291">
    <property type="entry name" value="NAD(P)-bd_dom_sf"/>
</dbReference>
<dbReference type="GO" id="GO:0005811">
    <property type="term" value="C:lipid droplet"/>
    <property type="evidence" value="ECO:0007669"/>
    <property type="project" value="TreeGrafter"/>
</dbReference>
<keyword evidence="3" id="KW-1133">Transmembrane helix</keyword>
<dbReference type="PANTHER" id="PTHR12286">
    <property type="entry name" value="SACCHAROPINE DEHYDROGENASE-LIKE OXIDOREDUCTASE"/>
    <property type="match status" value="1"/>
</dbReference>
<dbReference type="FunFam" id="3.40.50.720:FF:000178">
    <property type="entry name" value="Saccharopine dehydrogenase-like oxidoreductase"/>
    <property type="match status" value="1"/>
</dbReference>
<keyword evidence="6" id="KW-1185">Reference proteome</keyword>
<dbReference type="GO" id="GO:0005739">
    <property type="term" value="C:mitochondrion"/>
    <property type="evidence" value="ECO:0007669"/>
    <property type="project" value="TreeGrafter"/>
</dbReference>
<accession>A0A7J5X689</accession>
<dbReference type="GO" id="GO:0005886">
    <property type="term" value="C:plasma membrane"/>
    <property type="evidence" value="ECO:0007669"/>
    <property type="project" value="TreeGrafter"/>
</dbReference>
<comment type="caution">
    <text evidence="5">The sequence shown here is derived from an EMBL/GenBank/DDBJ whole genome shotgun (WGS) entry which is preliminary data.</text>
</comment>
<keyword evidence="3" id="KW-0472">Membrane</keyword>
<organism evidence="5 6">
    <name type="scientific">Dissostichus mawsoni</name>
    <name type="common">Antarctic cod</name>
    <dbReference type="NCBI Taxonomy" id="36200"/>
    <lineage>
        <taxon>Eukaryota</taxon>
        <taxon>Metazoa</taxon>
        <taxon>Chordata</taxon>
        <taxon>Craniata</taxon>
        <taxon>Vertebrata</taxon>
        <taxon>Euteleostomi</taxon>
        <taxon>Actinopterygii</taxon>
        <taxon>Neopterygii</taxon>
        <taxon>Teleostei</taxon>
        <taxon>Neoteleostei</taxon>
        <taxon>Acanthomorphata</taxon>
        <taxon>Eupercaria</taxon>
        <taxon>Perciformes</taxon>
        <taxon>Notothenioidei</taxon>
        <taxon>Nototheniidae</taxon>
        <taxon>Dissostichus</taxon>
    </lineage>
</organism>
<sequence>MFFYNEEFDLTGHLPDDSEGFYMLCYQLSQVWVHYVVSGNFRGLSMESILLDVTEIQEVIQAVIPGQRTTLALERDQIMQIESENHCYHAGRIISSTSLKMWMDIVDLQLQKKEMRREGDGGLLKRSFPRTLERCQKCTQSALRCQSVRETGAGIISSNSSTVAAVTMARVETSSSRPYHLIIFGASGFTGQFVVEEVARVASEGPNGNLKWAVAGRSKQKLEKPELRSVDVIVADVGEPGSLAAMCKQAVIVLNCVGPYRFFGEQMVKACVENGAHQIDISGEPQFLEGMQLNYDSQAAEQGVYVIGSCGFDSIPADMGVLFTRTIQGTLTAVESFLTFGTGEDGGCLHDGTWQSAVHGFSEGHELQTLRRKFNHKPLPTVGSKIKRRGNLFFSNEVQQYSVPFLGSDPSVVKRTQRFLLEEHQDKPVQYGAYVGIGGIGNVFKMLFGGLIFWLFVKFSFGRKLLLKHPEFFSFGVFSMDGPTRKQMKDSTFQFEFFGEGYTEGQDPSQGKPNGKIRTLVKGPECAYVATPIAMVQSALTMLNEPTALPKKGGVYTPAALFAKTTLTDRLHKHGIEFTVL</sequence>
<dbReference type="GO" id="GO:0009247">
    <property type="term" value="P:glycolipid biosynthetic process"/>
    <property type="evidence" value="ECO:0007669"/>
    <property type="project" value="TreeGrafter"/>
</dbReference>
<evidence type="ECO:0000313" key="6">
    <source>
        <dbReference type="Proteomes" id="UP000518266"/>
    </source>
</evidence>
<name>A0A7J5X689_DISMA</name>
<evidence type="ECO:0000259" key="4">
    <source>
        <dbReference type="Pfam" id="PF03435"/>
    </source>
</evidence>
<dbReference type="AlphaFoldDB" id="A0A7J5X689"/>
<evidence type="ECO:0000256" key="1">
    <source>
        <dbReference type="ARBA" id="ARBA00038048"/>
    </source>
</evidence>
<dbReference type="InterPro" id="IPR005097">
    <property type="entry name" value="Sacchrp_dh_NADP-bd"/>
</dbReference>
<dbReference type="Pfam" id="PF03435">
    <property type="entry name" value="Sacchrp_dh_NADP"/>
    <property type="match status" value="1"/>
</dbReference>
<evidence type="ECO:0000313" key="5">
    <source>
        <dbReference type="EMBL" id="KAF3832504.1"/>
    </source>
</evidence>
<evidence type="ECO:0000256" key="2">
    <source>
        <dbReference type="ARBA" id="ARBA00039852"/>
    </source>
</evidence>
<dbReference type="EMBL" id="JAAKFY010000027">
    <property type="protein sequence ID" value="KAF3832504.1"/>
    <property type="molecule type" value="Genomic_DNA"/>
</dbReference>
<evidence type="ECO:0000256" key="3">
    <source>
        <dbReference type="SAM" id="Phobius"/>
    </source>
</evidence>
<comment type="similarity">
    <text evidence="1">Belongs to the saccharopine dehydrogenase family.</text>
</comment>
<dbReference type="OrthoDB" id="10268090at2759"/>
<keyword evidence="3" id="KW-0812">Transmembrane</keyword>
<dbReference type="PANTHER" id="PTHR12286:SF5">
    <property type="entry name" value="SACCHAROPINE DEHYDROGENASE-LIKE OXIDOREDUCTASE"/>
    <property type="match status" value="1"/>
</dbReference>
<dbReference type="SUPFAM" id="SSF51735">
    <property type="entry name" value="NAD(P)-binding Rossmann-fold domains"/>
    <property type="match status" value="1"/>
</dbReference>
<proteinExistence type="inferred from homology"/>
<dbReference type="Gene3D" id="3.40.50.720">
    <property type="entry name" value="NAD(P)-binding Rossmann-like Domain"/>
    <property type="match status" value="1"/>
</dbReference>